<protein>
    <submittedName>
        <fullName evidence="6">Crp/Fnr family transcriptional regulator</fullName>
    </submittedName>
</protein>
<dbReference type="Gene3D" id="1.10.10.10">
    <property type="entry name" value="Winged helix-like DNA-binding domain superfamily/Winged helix DNA-binding domain"/>
    <property type="match status" value="1"/>
</dbReference>
<dbReference type="InterPro" id="IPR018490">
    <property type="entry name" value="cNMP-bd_dom_sf"/>
</dbReference>
<dbReference type="InterPro" id="IPR000595">
    <property type="entry name" value="cNMP-bd_dom"/>
</dbReference>
<dbReference type="InterPro" id="IPR036388">
    <property type="entry name" value="WH-like_DNA-bd_sf"/>
</dbReference>
<proteinExistence type="predicted"/>
<dbReference type="RefSeq" id="WP_344719693.1">
    <property type="nucleotide sequence ID" value="NZ_BAAAUS010000005.1"/>
</dbReference>
<evidence type="ECO:0000256" key="2">
    <source>
        <dbReference type="ARBA" id="ARBA00023125"/>
    </source>
</evidence>
<evidence type="ECO:0000259" key="4">
    <source>
        <dbReference type="Pfam" id="PF00027"/>
    </source>
</evidence>
<keyword evidence="1" id="KW-0805">Transcription regulation</keyword>
<accession>A0ABW4F6W3</accession>
<feature type="domain" description="Cyclic nucleotide-binding" evidence="4">
    <location>
        <begin position="49"/>
        <end position="117"/>
    </location>
</feature>
<evidence type="ECO:0000256" key="1">
    <source>
        <dbReference type="ARBA" id="ARBA00023015"/>
    </source>
</evidence>
<evidence type="ECO:0000313" key="7">
    <source>
        <dbReference type="Proteomes" id="UP001597114"/>
    </source>
</evidence>
<keyword evidence="7" id="KW-1185">Reference proteome</keyword>
<dbReference type="InterPro" id="IPR014710">
    <property type="entry name" value="RmlC-like_jellyroll"/>
</dbReference>
<dbReference type="SUPFAM" id="SSF51206">
    <property type="entry name" value="cAMP-binding domain-like"/>
    <property type="match status" value="1"/>
</dbReference>
<feature type="domain" description="HTH crp-type" evidence="5">
    <location>
        <begin position="150"/>
        <end position="217"/>
    </location>
</feature>
<dbReference type="Pfam" id="PF13545">
    <property type="entry name" value="HTH_Crp_2"/>
    <property type="match status" value="1"/>
</dbReference>
<evidence type="ECO:0000313" key="6">
    <source>
        <dbReference type="EMBL" id="MFD1522896.1"/>
    </source>
</evidence>
<sequence>MTNQRGSLEAWRHSHLAELPDAVRSTMLAEAFVDTVPAGNLIGDTERPTLGLIHSGLTRVVLSGPDGRTATVRYAGAGQILGLTSVIANGCPWLGYAITECEITFLNPETLRRFGQTDARVAWSLARQTARVCYESIDTLGANVFGTIDQRVSRHLLELAVRQPEGLVVLAGQHELAQSVGSVREVVARSLRALRERGALRRLPKGGLLIVRPEVLEGIAGGQDSSRTPADHQR</sequence>
<dbReference type="Proteomes" id="UP001597114">
    <property type="component" value="Unassembled WGS sequence"/>
</dbReference>
<gene>
    <name evidence="6" type="ORF">ACFSJD_35775</name>
</gene>
<evidence type="ECO:0000256" key="3">
    <source>
        <dbReference type="ARBA" id="ARBA00023163"/>
    </source>
</evidence>
<dbReference type="InterPro" id="IPR012318">
    <property type="entry name" value="HTH_CRP"/>
</dbReference>
<dbReference type="InterPro" id="IPR036390">
    <property type="entry name" value="WH_DNA-bd_sf"/>
</dbReference>
<evidence type="ECO:0000259" key="5">
    <source>
        <dbReference type="Pfam" id="PF13545"/>
    </source>
</evidence>
<comment type="caution">
    <text evidence="6">The sequence shown here is derived from an EMBL/GenBank/DDBJ whole genome shotgun (WGS) entry which is preliminary data.</text>
</comment>
<dbReference type="Pfam" id="PF00027">
    <property type="entry name" value="cNMP_binding"/>
    <property type="match status" value="1"/>
</dbReference>
<keyword evidence="2" id="KW-0238">DNA-binding</keyword>
<dbReference type="Gene3D" id="2.60.120.10">
    <property type="entry name" value="Jelly Rolls"/>
    <property type="match status" value="1"/>
</dbReference>
<name>A0ABW4F6W3_9PSEU</name>
<organism evidence="6 7">
    <name type="scientific">Pseudonocardia yunnanensis</name>
    <dbReference type="NCBI Taxonomy" id="58107"/>
    <lineage>
        <taxon>Bacteria</taxon>
        <taxon>Bacillati</taxon>
        <taxon>Actinomycetota</taxon>
        <taxon>Actinomycetes</taxon>
        <taxon>Pseudonocardiales</taxon>
        <taxon>Pseudonocardiaceae</taxon>
        <taxon>Pseudonocardia</taxon>
    </lineage>
</organism>
<dbReference type="EMBL" id="JBHUCO010000051">
    <property type="protein sequence ID" value="MFD1522896.1"/>
    <property type="molecule type" value="Genomic_DNA"/>
</dbReference>
<reference evidence="7" key="1">
    <citation type="journal article" date="2019" name="Int. J. Syst. Evol. Microbiol.">
        <title>The Global Catalogue of Microorganisms (GCM) 10K type strain sequencing project: providing services to taxonomists for standard genome sequencing and annotation.</title>
        <authorList>
            <consortium name="The Broad Institute Genomics Platform"/>
            <consortium name="The Broad Institute Genome Sequencing Center for Infectious Disease"/>
            <person name="Wu L."/>
            <person name="Ma J."/>
        </authorList>
    </citation>
    <scope>NUCLEOTIDE SEQUENCE [LARGE SCALE GENOMIC DNA]</scope>
    <source>
        <strain evidence="7">CCM 7043</strain>
    </source>
</reference>
<dbReference type="SUPFAM" id="SSF46785">
    <property type="entry name" value="Winged helix' DNA-binding domain"/>
    <property type="match status" value="1"/>
</dbReference>
<keyword evidence="3" id="KW-0804">Transcription</keyword>